<dbReference type="InterPro" id="IPR036179">
    <property type="entry name" value="Ig-like_dom_sf"/>
</dbReference>
<dbReference type="InterPro" id="IPR007110">
    <property type="entry name" value="Ig-like_dom"/>
</dbReference>
<keyword evidence="5" id="KW-0472">Membrane</keyword>
<evidence type="ECO:0000256" key="2">
    <source>
        <dbReference type="ARBA" id="ARBA00022475"/>
    </source>
</evidence>
<keyword evidence="2" id="KW-1003">Cell membrane</keyword>
<organism evidence="10 11">
    <name type="scientific">Bos mutus</name>
    <name type="common">wild yak</name>
    <dbReference type="NCBI Taxonomy" id="72004"/>
    <lineage>
        <taxon>Eukaryota</taxon>
        <taxon>Metazoa</taxon>
        <taxon>Chordata</taxon>
        <taxon>Craniata</taxon>
        <taxon>Vertebrata</taxon>
        <taxon>Euteleostomi</taxon>
        <taxon>Mammalia</taxon>
        <taxon>Eutheria</taxon>
        <taxon>Laurasiatheria</taxon>
        <taxon>Artiodactyla</taxon>
        <taxon>Ruminantia</taxon>
        <taxon>Pecora</taxon>
        <taxon>Bovidae</taxon>
        <taxon>Bovinae</taxon>
        <taxon>Bos</taxon>
    </lineage>
</organism>
<comment type="subcellular location">
    <subcellularLocation>
        <location evidence="1">Cell membrane</location>
    </subcellularLocation>
</comment>
<evidence type="ECO:0000313" key="10">
    <source>
        <dbReference type="EMBL" id="MXQ97985.1"/>
    </source>
</evidence>
<dbReference type="FunFam" id="2.60.40.10:FF:000217">
    <property type="entry name" value="High affinity immunoglobulin gamma Fc receptor I"/>
    <property type="match status" value="1"/>
</dbReference>
<dbReference type="Pfam" id="PF13895">
    <property type="entry name" value="Ig_2"/>
    <property type="match status" value="2"/>
</dbReference>
<evidence type="ECO:0000259" key="9">
    <source>
        <dbReference type="PROSITE" id="PS50835"/>
    </source>
</evidence>
<evidence type="ECO:0000256" key="4">
    <source>
        <dbReference type="ARBA" id="ARBA00022729"/>
    </source>
</evidence>
<protein>
    <recommendedName>
        <fullName evidence="8">Low affinity immunoglobulin gamma Fc region receptor III-A</fullName>
    </recommendedName>
</protein>
<evidence type="ECO:0000256" key="6">
    <source>
        <dbReference type="ARBA" id="ARBA00023157"/>
    </source>
</evidence>
<dbReference type="GO" id="GO:0019770">
    <property type="term" value="F:IgG receptor activity"/>
    <property type="evidence" value="ECO:0007669"/>
    <property type="project" value="TreeGrafter"/>
</dbReference>
<comment type="caution">
    <text evidence="10">The sequence shown here is derived from an EMBL/GenBank/DDBJ whole genome shotgun (WGS) entry which is preliminary data.</text>
</comment>
<evidence type="ECO:0000256" key="1">
    <source>
        <dbReference type="ARBA" id="ARBA00004236"/>
    </source>
</evidence>
<dbReference type="GO" id="GO:0009897">
    <property type="term" value="C:external side of plasma membrane"/>
    <property type="evidence" value="ECO:0007669"/>
    <property type="project" value="TreeGrafter"/>
</dbReference>
<evidence type="ECO:0000256" key="8">
    <source>
        <dbReference type="ARBA" id="ARBA00040880"/>
    </source>
</evidence>
<dbReference type="AlphaFoldDB" id="A0A6B0S8W8"/>
<evidence type="ECO:0000256" key="7">
    <source>
        <dbReference type="ARBA" id="ARBA00023180"/>
    </source>
</evidence>
<dbReference type="Proteomes" id="UP000322234">
    <property type="component" value="Unassembled WGS sequence"/>
</dbReference>
<sequence length="274" mass="30907">MSRKAEKRLTTLPLPNRCTSTFSVSADTQTADLSKAVVLLDPQWNHVLTNDRVTLKCQGDYPVEDNSTKWWHNGTLISSQTPSYFIADVKVQDSGEYKCQTGLSALSDPVKLEVHVGWLLLQVAQRVVNVGKPIRLKCHSWKKTPVAKVQYFRNGRGKKYSHGNSDFHIPEAKLEHSGSYFCRGIIGSKNESSESVQITVQAPETLQTVSSFFLPWHQITFCLVMGVLFAVDTGLHLWEQQENYTSDSRDLRILHPTLFLLVSYGKKVPTVKDQ</sequence>
<dbReference type="SUPFAM" id="SSF48726">
    <property type="entry name" value="Immunoglobulin"/>
    <property type="match status" value="2"/>
</dbReference>
<evidence type="ECO:0000313" key="11">
    <source>
        <dbReference type="Proteomes" id="UP000322234"/>
    </source>
</evidence>
<keyword evidence="7" id="KW-0325">Glycoprotein</keyword>
<dbReference type="InterPro" id="IPR003599">
    <property type="entry name" value="Ig_sub"/>
</dbReference>
<evidence type="ECO:0000256" key="5">
    <source>
        <dbReference type="ARBA" id="ARBA00023136"/>
    </source>
</evidence>
<dbReference type="CDD" id="cd05752">
    <property type="entry name" value="Ig1_FcgammaR_like"/>
    <property type="match status" value="1"/>
</dbReference>
<dbReference type="Gene3D" id="2.60.40.10">
    <property type="entry name" value="Immunoglobulins"/>
    <property type="match status" value="2"/>
</dbReference>
<reference evidence="10" key="1">
    <citation type="submission" date="2019-10" db="EMBL/GenBank/DDBJ databases">
        <title>The sequence and de novo assembly of the wild yak genome.</title>
        <authorList>
            <person name="Liu Y."/>
        </authorList>
    </citation>
    <scope>NUCLEOTIDE SEQUENCE [LARGE SCALE GENOMIC DNA]</scope>
    <source>
        <strain evidence="10">WY2019</strain>
    </source>
</reference>
<dbReference type="GO" id="GO:0019864">
    <property type="term" value="F:IgG binding"/>
    <property type="evidence" value="ECO:0007669"/>
    <property type="project" value="UniProtKB-KW"/>
</dbReference>
<keyword evidence="6" id="KW-1015">Disulfide bond</keyword>
<dbReference type="PANTHER" id="PTHR11481:SF103">
    <property type="entry name" value="LOW AFFINITY IMMUNOGLOBULIN GAMMA FC REGION RECEPTOR III-A-RELATED"/>
    <property type="match status" value="1"/>
</dbReference>
<feature type="domain" description="Ig-like" evidence="9">
    <location>
        <begin position="109"/>
        <end position="199"/>
    </location>
</feature>
<dbReference type="EMBL" id="VBQZ03000214">
    <property type="protein sequence ID" value="MXQ97985.1"/>
    <property type="molecule type" value="Genomic_DNA"/>
</dbReference>
<dbReference type="InterPro" id="IPR050488">
    <property type="entry name" value="Ig_Fc_receptor"/>
</dbReference>
<name>A0A6B0S8W8_9CETA</name>
<gene>
    <name evidence="10" type="ORF">E5288_WYG002886</name>
</gene>
<dbReference type="PROSITE" id="PS50835">
    <property type="entry name" value="IG_LIKE"/>
    <property type="match status" value="2"/>
</dbReference>
<keyword evidence="11" id="KW-1185">Reference proteome</keyword>
<accession>A0A6B0S8W8</accession>
<keyword evidence="4" id="KW-0732">Signal</keyword>
<proteinExistence type="predicted"/>
<dbReference type="InterPro" id="IPR013783">
    <property type="entry name" value="Ig-like_fold"/>
</dbReference>
<dbReference type="PANTHER" id="PTHR11481">
    <property type="entry name" value="IMMUNOGLOBULIN FC RECEPTOR"/>
    <property type="match status" value="1"/>
</dbReference>
<dbReference type="SMART" id="SM00409">
    <property type="entry name" value="IG"/>
    <property type="match status" value="2"/>
</dbReference>
<feature type="domain" description="Ig-like" evidence="9">
    <location>
        <begin position="50"/>
        <end position="100"/>
    </location>
</feature>
<dbReference type="CDD" id="cd05753">
    <property type="entry name" value="Ig2_FcgammaR_like"/>
    <property type="match status" value="1"/>
</dbReference>
<evidence type="ECO:0000256" key="3">
    <source>
        <dbReference type="ARBA" id="ARBA00022652"/>
    </source>
</evidence>
<dbReference type="GO" id="GO:0001788">
    <property type="term" value="P:antibody-dependent cellular cytotoxicity"/>
    <property type="evidence" value="ECO:0007669"/>
    <property type="project" value="TreeGrafter"/>
</dbReference>
<keyword evidence="3" id="KW-0390">IgG-binding protein</keyword>
<dbReference type="FunFam" id="2.60.40.10:FF:000356">
    <property type="entry name" value="Low affinity immunoglobulin gamma Fc region receptor III-A"/>
    <property type="match status" value="1"/>
</dbReference>